<evidence type="ECO:0000256" key="6">
    <source>
        <dbReference type="ARBA" id="ARBA00022840"/>
    </source>
</evidence>
<feature type="transmembrane region" description="Helical" evidence="10">
    <location>
        <begin position="158"/>
        <end position="181"/>
    </location>
</feature>
<dbReference type="PANTHER" id="PTHR43394:SF1">
    <property type="entry name" value="ATP-BINDING CASSETTE SUB-FAMILY B MEMBER 10, MITOCHONDRIAL"/>
    <property type="match status" value="1"/>
</dbReference>
<dbReference type="InterPro" id="IPR003439">
    <property type="entry name" value="ABC_transporter-like_ATP-bd"/>
</dbReference>
<dbReference type="Pfam" id="PF00005">
    <property type="entry name" value="ABC_tran"/>
    <property type="match status" value="1"/>
</dbReference>
<dbReference type="SMART" id="SM00382">
    <property type="entry name" value="AAA"/>
    <property type="match status" value="1"/>
</dbReference>
<dbReference type="CDD" id="cd18548">
    <property type="entry name" value="ABC_6TM_Tm287_like"/>
    <property type="match status" value="1"/>
</dbReference>
<evidence type="ECO:0000256" key="1">
    <source>
        <dbReference type="ARBA" id="ARBA00004651"/>
    </source>
</evidence>
<keyword evidence="7 10" id="KW-1133">Transmembrane helix</keyword>
<dbReference type="InterPro" id="IPR003593">
    <property type="entry name" value="AAA+_ATPase"/>
</dbReference>
<dbReference type="SUPFAM" id="SSF52540">
    <property type="entry name" value="P-loop containing nucleoside triphosphate hydrolases"/>
    <property type="match status" value="1"/>
</dbReference>
<dbReference type="InterPro" id="IPR011527">
    <property type="entry name" value="ABC1_TM_dom"/>
</dbReference>
<evidence type="ECO:0000256" key="8">
    <source>
        <dbReference type="ARBA" id="ARBA00023136"/>
    </source>
</evidence>
<evidence type="ECO:0000256" key="9">
    <source>
        <dbReference type="SAM" id="MobiDB-lite"/>
    </source>
</evidence>
<feature type="transmembrane region" description="Helical" evidence="10">
    <location>
        <begin position="239"/>
        <end position="258"/>
    </location>
</feature>
<feature type="domain" description="ABC transporter" evidence="11">
    <location>
        <begin position="362"/>
        <end position="597"/>
    </location>
</feature>
<gene>
    <name evidence="13" type="ORF">H9968_11930</name>
</gene>
<reference evidence="13" key="1">
    <citation type="journal article" date="2021" name="PeerJ">
        <title>Extensive microbial diversity within the chicken gut microbiome revealed by metagenomics and culture.</title>
        <authorList>
            <person name="Gilroy R."/>
            <person name="Ravi A."/>
            <person name="Getino M."/>
            <person name="Pursley I."/>
            <person name="Horton D.L."/>
            <person name="Alikhan N.F."/>
            <person name="Baker D."/>
            <person name="Gharbi K."/>
            <person name="Hall N."/>
            <person name="Watson M."/>
            <person name="Adriaenssens E.M."/>
            <person name="Foster-Nyarko E."/>
            <person name="Jarju S."/>
            <person name="Secka A."/>
            <person name="Antonio M."/>
            <person name="Oren A."/>
            <person name="Chaudhuri R.R."/>
            <person name="La Ragione R."/>
            <person name="Hildebrand F."/>
            <person name="Pallen M.J."/>
        </authorList>
    </citation>
    <scope>NUCLEOTIDE SEQUENCE</scope>
    <source>
        <strain evidence="13">CHK179-28034</strain>
    </source>
</reference>
<evidence type="ECO:0000313" key="14">
    <source>
        <dbReference type="Proteomes" id="UP000824049"/>
    </source>
</evidence>
<feature type="transmembrane region" description="Helical" evidence="10">
    <location>
        <begin position="53"/>
        <end position="78"/>
    </location>
</feature>
<feature type="region of interest" description="Disordered" evidence="9">
    <location>
        <begin position="321"/>
        <end position="356"/>
    </location>
</feature>
<dbReference type="GO" id="GO:0005886">
    <property type="term" value="C:plasma membrane"/>
    <property type="evidence" value="ECO:0007669"/>
    <property type="project" value="UniProtKB-SubCell"/>
</dbReference>
<evidence type="ECO:0000259" key="12">
    <source>
        <dbReference type="PROSITE" id="PS50929"/>
    </source>
</evidence>
<feature type="transmembrane region" description="Helical" evidence="10">
    <location>
        <begin position="133"/>
        <end position="152"/>
    </location>
</feature>
<protein>
    <submittedName>
        <fullName evidence="13">ABC transporter ATP-binding protein/permease</fullName>
    </submittedName>
</protein>
<evidence type="ECO:0000256" key="3">
    <source>
        <dbReference type="ARBA" id="ARBA00022475"/>
    </source>
</evidence>
<feature type="domain" description="ABC transmembrane type-1" evidence="12">
    <location>
        <begin position="16"/>
        <end position="298"/>
    </location>
</feature>
<dbReference type="InterPro" id="IPR017871">
    <property type="entry name" value="ABC_transporter-like_CS"/>
</dbReference>
<keyword evidence="8 10" id="KW-0472">Membrane</keyword>
<evidence type="ECO:0000256" key="4">
    <source>
        <dbReference type="ARBA" id="ARBA00022692"/>
    </source>
</evidence>
<feature type="transmembrane region" description="Helical" evidence="10">
    <location>
        <begin position="278"/>
        <end position="296"/>
    </location>
</feature>
<dbReference type="GO" id="GO:0015421">
    <property type="term" value="F:ABC-type oligopeptide transporter activity"/>
    <property type="evidence" value="ECO:0007669"/>
    <property type="project" value="TreeGrafter"/>
</dbReference>
<comment type="caution">
    <text evidence="13">The sequence shown here is derived from an EMBL/GenBank/DDBJ whole genome shotgun (WGS) entry which is preliminary data.</text>
</comment>
<dbReference type="EMBL" id="DXBR01000107">
    <property type="protein sequence ID" value="HIZ40602.1"/>
    <property type="molecule type" value="Genomic_DNA"/>
</dbReference>
<dbReference type="FunFam" id="3.40.50.300:FF:000221">
    <property type="entry name" value="Multidrug ABC transporter ATP-binding protein"/>
    <property type="match status" value="1"/>
</dbReference>
<keyword evidence="3" id="KW-1003">Cell membrane</keyword>
<evidence type="ECO:0000259" key="11">
    <source>
        <dbReference type="PROSITE" id="PS50893"/>
    </source>
</evidence>
<dbReference type="Proteomes" id="UP000824049">
    <property type="component" value="Unassembled WGS sequence"/>
</dbReference>
<name>A0A9D2EN84_9FIRM</name>
<dbReference type="SUPFAM" id="SSF90123">
    <property type="entry name" value="ABC transporter transmembrane region"/>
    <property type="match status" value="1"/>
</dbReference>
<keyword evidence="5" id="KW-0547">Nucleotide-binding</keyword>
<reference evidence="13" key="2">
    <citation type="submission" date="2021-04" db="EMBL/GenBank/DDBJ databases">
        <authorList>
            <person name="Gilroy R."/>
        </authorList>
    </citation>
    <scope>NUCLEOTIDE SEQUENCE</scope>
    <source>
        <strain evidence="13">CHK179-28034</strain>
    </source>
</reference>
<evidence type="ECO:0000256" key="10">
    <source>
        <dbReference type="SAM" id="Phobius"/>
    </source>
</evidence>
<dbReference type="Gene3D" id="3.40.50.300">
    <property type="entry name" value="P-loop containing nucleotide triphosphate hydrolases"/>
    <property type="match status" value="1"/>
</dbReference>
<dbReference type="GO" id="GO:0005524">
    <property type="term" value="F:ATP binding"/>
    <property type="evidence" value="ECO:0007669"/>
    <property type="project" value="UniProtKB-KW"/>
</dbReference>
<comment type="subcellular location">
    <subcellularLocation>
        <location evidence="1">Cell membrane</location>
        <topology evidence="1">Multi-pass membrane protein</topology>
    </subcellularLocation>
</comment>
<dbReference type="InterPro" id="IPR036640">
    <property type="entry name" value="ABC1_TM_sf"/>
</dbReference>
<evidence type="ECO:0000256" key="2">
    <source>
        <dbReference type="ARBA" id="ARBA00022448"/>
    </source>
</evidence>
<dbReference type="InterPro" id="IPR039421">
    <property type="entry name" value="Type_1_exporter"/>
</dbReference>
<evidence type="ECO:0000313" key="13">
    <source>
        <dbReference type="EMBL" id="HIZ40602.1"/>
    </source>
</evidence>
<organism evidence="13 14">
    <name type="scientific">Candidatus Anaerobutyricum stercoris</name>
    <dbReference type="NCBI Taxonomy" id="2838457"/>
    <lineage>
        <taxon>Bacteria</taxon>
        <taxon>Bacillati</taxon>
        <taxon>Bacillota</taxon>
        <taxon>Clostridia</taxon>
        <taxon>Lachnospirales</taxon>
        <taxon>Lachnospiraceae</taxon>
        <taxon>Anaerobutyricum</taxon>
    </lineage>
</organism>
<dbReference type="PROSITE" id="PS00211">
    <property type="entry name" value="ABC_TRANSPORTER_1"/>
    <property type="match status" value="1"/>
</dbReference>
<dbReference type="PROSITE" id="PS50929">
    <property type="entry name" value="ABC_TM1F"/>
    <property type="match status" value="1"/>
</dbReference>
<proteinExistence type="predicted"/>
<keyword evidence="6 13" id="KW-0067">ATP-binding</keyword>
<dbReference type="Gene3D" id="1.20.1560.10">
    <property type="entry name" value="ABC transporter type 1, transmembrane domain"/>
    <property type="match status" value="1"/>
</dbReference>
<evidence type="ECO:0000256" key="7">
    <source>
        <dbReference type="ARBA" id="ARBA00022989"/>
    </source>
</evidence>
<dbReference type="AlphaFoldDB" id="A0A9D2EN84"/>
<keyword evidence="4 10" id="KW-0812">Transmembrane</keyword>
<accession>A0A9D2EN84</accession>
<dbReference type="PANTHER" id="PTHR43394">
    <property type="entry name" value="ATP-DEPENDENT PERMEASE MDL1, MITOCHONDRIAL"/>
    <property type="match status" value="1"/>
</dbReference>
<sequence>MKLIRQFLRPHWKLCALTVLLLILDVVGALFIPTLAAEMLNLGTSGSSFSELLTTGIQMAVISVFSGCCAIFGGYACAELSSRVGKDIRVAIYKKSLKLSVYDFRQFGTASITTRTVSDINTIQMALTSAIQMILPVPVICVIALALCFHLNTRMGFILLAAVVVVLILAFFIMRSASPLFKRLQKLLDRMSTVLLENITGVRVVRAFNSENRETDRMNLAFKNYAETSIKANRKFANLDGLSFFFINFFVVVVYWLSGADIYLGNLQIGDITAVIEYALMIMFFLMMAQMVILTLPRALECCERIQAVLSHTPEIQDMVTEDPAEPDRTDAPVAGSSPARRQEPSDTGHISGNVSPRDEVLRFDDVSFRFADAEHNTLHHLNFTCRRGETTAIIGGTGSGKSTVASLILRFHDVTQGSIRLNGTDIRQMTQHFLRDHLAYVQQKAWLFSGTIASNLRYSNKDATDEEIMHAADVAQAGDFIRSLPDGLNSYVAQGGTNFSGGQKQRLSISRALVKKPELYIFDDSFSALDFKTDAALRKALAKETQDAAVVIIAQRVSTIKNADQIVVLNEGRMAGIGTHEELLKHCSVYREIYNSQTKEAQEA</sequence>
<dbReference type="PROSITE" id="PS50893">
    <property type="entry name" value="ABC_TRANSPORTER_2"/>
    <property type="match status" value="1"/>
</dbReference>
<dbReference type="GO" id="GO:0016887">
    <property type="term" value="F:ATP hydrolysis activity"/>
    <property type="evidence" value="ECO:0007669"/>
    <property type="project" value="InterPro"/>
</dbReference>
<dbReference type="Pfam" id="PF00664">
    <property type="entry name" value="ABC_membrane"/>
    <property type="match status" value="1"/>
</dbReference>
<dbReference type="InterPro" id="IPR027417">
    <property type="entry name" value="P-loop_NTPase"/>
</dbReference>
<keyword evidence="2" id="KW-0813">Transport</keyword>
<evidence type="ECO:0000256" key="5">
    <source>
        <dbReference type="ARBA" id="ARBA00022741"/>
    </source>
</evidence>